<sequence>MENFDFHVTTDIRFGKDRLAELPEVLNQYGKKVLIVYGGGSIKKIGLYDKVMEQLKTNGNEVFELAGVEPNPRVETVRRGAEICRKENVDVILAVGGGSTIDCAKVVAAATKFEGDAWDLVLQRRKYQGGALPLVTILTLAATGSEMNSGAVISNLATHQKLGTGSKSMLPKVSFLDPQNTFSVNKYQTAAGSADIMSHLIENYFKRTEGTDVQDSVSEGLMRSVIKNCPIALKYPDDYDARANLMWASTLALNGLTGSGKPGAWSCHPMEHELSAFYDITHGVGLAILTPRWMEYALNDETVDKFASFAWNVWNVEEKVPMLAARIGIQKLYDYFKTCGIPMTLPEVGINEEKFDEMAKQAIDHSTIKTDAFVPLDEAAVKEIFTACLTESSFE</sequence>
<dbReference type="FunFam" id="3.40.50.1970:FF:000003">
    <property type="entry name" value="Alcohol dehydrogenase, iron-containing"/>
    <property type="match status" value="1"/>
</dbReference>
<dbReference type="InterPro" id="IPR044731">
    <property type="entry name" value="BDH-like"/>
</dbReference>
<protein>
    <submittedName>
        <fullName evidence="4">Fe-ADH domain containing protein</fullName>
    </submittedName>
</protein>
<dbReference type="GO" id="GO:0008106">
    <property type="term" value="F:alcohol dehydrogenase (NADP+) activity"/>
    <property type="evidence" value="ECO:0007669"/>
    <property type="project" value="TreeGrafter"/>
</dbReference>
<dbReference type="CDD" id="cd08187">
    <property type="entry name" value="BDH"/>
    <property type="match status" value="1"/>
</dbReference>
<feature type="domain" description="Fe-containing alcohol dehydrogenase-like C-terminal" evidence="3">
    <location>
        <begin position="189"/>
        <end position="387"/>
    </location>
</feature>
<gene>
    <name evidence="4" type="ORF">TTRE_0000667901</name>
</gene>
<dbReference type="STRING" id="36087.A0A077ZET9"/>
<dbReference type="AlphaFoldDB" id="A0A077ZET9"/>
<feature type="domain" description="Alcohol dehydrogenase iron-type/glycerol dehydrogenase GldA" evidence="2">
    <location>
        <begin position="10"/>
        <end position="178"/>
    </location>
</feature>
<keyword evidence="1" id="KW-0560">Oxidoreductase</keyword>
<reference evidence="4" key="1">
    <citation type="submission" date="2014-01" db="EMBL/GenBank/DDBJ databases">
        <authorList>
            <person name="Aslett M."/>
        </authorList>
    </citation>
    <scope>NUCLEOTIDE SEQUENCE</scope>
</reference>
<name>A0A077ZET9_TRITR</name>
<dbReference type="InterPro" id="IPR056798">
    <property type="entry name" value="ADH_Fe_C"/>
</dbReference>
<evidence type="ECO:0000259" key="2">
    <source>
        <dbReference type="Pfam" id="PF00465"/>
    </source>
</evidence>
<organism evidence="4 5">
    <name type="scientific">Trichuris trichiura</name>
    <name type="common">Whipworm</name>
    <name type="synonym">Trichocephalus trichiurus</name>
    <dbReference type="NCBI Taxonomy" id="36087"/>
    <lineage>
        <taxon>Eukaryota</taxon>
        <taxon>Metazoa</taxon>
        <taxon>Ecdysozoa</taxon>
        <taxon>Nematoda</taxon>
        <taxon>Enoplea</taxon>
        <taxon>Dorylaimia</taxon>
        <taxon>Trichinellida</taxon>
        <taxon>Trichuridae</taxon>
        <taxon>Trichuris</taxon>
    </lineage>
</organism>
<evidence type="ECO:0000256" key="1">
    <source>
        <dbReference type="ARBA" id="ARBA00023002"/>
    </source>
</evidence>
<dbReference type="SUPFAM" id="SSF56796">
    <property type="entry name" value="Dehydroquinate synthase-like"/>
    <property type="match status" value="1"/>
</dbReference>
<dbReference type="PANTHER" id="PTHR43633:SF1">
    <property type="entry name" value="ALCOHOL DEHYDROGENASE YQHD"/>
    <property type="match status" value="1"/>
</dbReference>
<dbReference type="GO" id="GO:1990002">
    <property type="term" value="F:methylglyoxal reductase (NADPH) (acetol producing) activity"/>
    <property type="evidence" value="ECO:0007669"/>
    <property type="project" value="TreeGrafter"/>
</dbReference>
<evidence type="ECO:0000259" key="3">
    <source>
        <dbReference type="Pfam" id="PF25137"/>
    </source>
</evidence>
<evidence type="ECO:0000313" key="5">
    <source>
        <dbReference type="Proteomes" id="UP000030665"/>
    </source>
</evidence>
<accession>A0A077ZET9</accession>
<dbReference type="GO" id="GO:1990362">
    <property type="term" value="F:butanol dehydrogenase (NAD+) activity"/>
    <property type="evidence" value="ECO:0007669"/>
    <property type="project" value="InterPro"/>
</dbReference>
<reference evidence="4" key="2">
    <citation type="submission" date="2014-03" db="EMBL/GenBank/DDBJ databases">
        <title>The whipworm genome and dual-species transcriptomics of an intimate host-pathogen interaction.</title>
        <authorList>
            <person name="Foth B.J."/>
            <person name="Tsai I.J."/>
            <person name="Reid A.J."/>
            <person name="Bancroft A.J."/>
            <person name="Nichol S."/>
            <person name="Tracey A."/>
            <person name="Holroyd N."/>
            <person name="Cotton J.A."/>
            <person name="Stanley E.J."/>
            <person name="Zarowiecki M."/>
            <person name="Liu J.Z."/>
            <person name="Huckvale T."/>
            <person name="Cooper P.J."/>
            <person name="Grencis R.K."/>
            <person name="Berriman M."/>
        </authorList>
    </citation>
    <scope>NUCLEOTIDE SEQUENCE [LARGE SCALE GENOMIC DNA]</scope>
</reference>
<dbReference type="Gene3D" id="1.20.1090.10">
    <property type="entry name" value="Dehydroquinate synthase-like - alpha domain"/>
    <property type="match status" value="1"/>
</dbReference>
<dbReference type="GO" id="GO:0005829">
    <property type="term" value="C:cytosol"/>
    <property type="evidence" value="ECO:0007669"/>
    <property type="project" value="TreeGrafter"/>
</dbReference>
<dbReference type="InterPro" id="IPR018211">
    <property type="entry name" value="ADH_Fe_CS"/>
</dbReference>
<dbReference type="PROSITE" id="PS00060">
    <property type="entry name" value="ADH_IRON_2"/>
    <property type="match status" value="1"/>
</dbReference>
<dbReference type="EMBL" id="HG806322">
    <property type="protein sequence ID" value="CDW58369.1"/>
    <property type="molecule type" value="Genomic_DNA"/>
</dbReference>
<dbReference type="PANTHER" id="PTHR43633">
    <property type="entry name" value="ALCOHOL DEHYDROGENASE YQHD"/>
    <property type="match status" value="1"/>
</dbReference>
<dbReference type="Pfam" id="PF25137">
    <property type="entry name" value="ADH_Fe_C"/>
    <property type="match status" value="1"/>
</dbReference>
<evidence type="ECO:0000313" key="4">
    <source>
        <dbReference type="EMBL" id="CDW58369.1"/>
    </source>
</evidence>
<proteinExistence type="predicted"/>
<dbReference type="Proteomes" id="UP000030665">
    <property type="component" value="Unassembled WGS sequence"/>
</dbReference>
<dbReference type="Gene3D" id="3.40.50.1970">
    <property type="match status" value="1"/>
</dbReference>
<dbReference type="GO" id="GO:0046872">
    <property type="term" value="F:metal ion binding"/>
    <property type="evidence" value="ECO:0007669"/>
    <property type="project" value="InterPro"/>
</dbReference>
<dbReference type="InterPro" id="IPR001670">
    <property type="entry name" value="ADH_Fe/GldA"/>
</dbReference>
<keyword evidence="5" id="KW-1185">Reference proteome</keyword>
<dbReference type="OrthoDB" id="8300230at2759"/>
<dbReference type="Pfam" id="PF00465">
    <property type="entry name" value="Fe-ADH"/>
    <property type="match status" value="1"/>
</dbReference>